<keyword evidence="3" id="KW-1185">Reference proteome</keyword>
<sequence>METTYQPKALSPDQLQALSQEVKQALTELYGERLAQVVLYGSYARGDFRAESDIDYMVILNDTEVKSANEIRYMIDAVYDLSEKHTTLISVKPTSLKKYLQSDLFLYQDVRREGKVV</sequence>
<protein>
    <submittedName>
        <fullName evidence="2">Nucleotidyltransferase domain-containing protein</fullName>
    </submittedName>
</protein>
<dbReference type="AlphaFoldDB" id="A0A2K8Z4E2"/>
<dbReference type="Pfam" id="PF01909">
    <property type="entry name" value="NTP_transf_2"/>
    <property type="match status" value="1"/>
</dbReference>
<proteinExistence type="predicted"/>
<keyword evidence="2" id="KW-0808">Transferase</keyword>
<dbReference type="GO" id="GO:0016779">
    <property type="term" value="F:nucleotidyltransferase activity"/>
    <property type="evidence" value="ECO:0007669"/>
    <property type="project" value="InterPro"/>
</dbReference>
<dbReference type="InterPro" id="IPR043519">
    <property type="entry name" value="NT_sf"/>
</dbReference>
<name>A0A2K8Z4E2_9BACT</name>
<evidence type="ECO:0000259" key="1">
    <source>
        <dbReference type="Pfam" id="PF01909"/>
    </source>
</evidence>
<dbReference type="PANTHER" id="PTHR33933">
    <property type="entry name" value="NUCLEOTIDYLTRANSFERASE"/>
    <property type="match status" value="1"/>
</dbReference>
<organism evidence="2 3">
    <name type="scientific">Spirosoma pollinicola</name>
    <dbReference type="NCBI Taxonomy" id="2057025"/>
    <lineage>
        <taxon>Bacteria</taxon>
        <taxon>Pseudomonadati</taxon>
        <taxon>Bacteroidota</taxon>
        <taxon>Cytophagia</taxon>
        <taxon>Cytophagales</taxon>
        <taxon>Cytophagaceae</taxon>
        <taxon>Spirosoma</taxon>
    </lineage>
</organism>
<feature type="domain" description="Polymerase nucleotidyl transferase" evidence="1">
    <location>
        <begin position="21"/>
        <end position="89"/>
    </location>
</feature>
<dbReference type="CDD" id="cd05403">
    <property type="entry name" value="NT_KNTase_like"/>
    <property type="match status" value="1"/>
</dbReference>
<gene>
    <name evidence="2" type="ORF">CWM47_24755</name>
</gene>
<dbReference type="Gene3D" id="3.30.460.10">
    <property type="entry name" value="Beta Polymerase, domain 2"/>
    <property type="match status" value="1"/>
</dbReference>
<evidence type="ECO:0000313" key="2">
    <source>
        <dbReference type="EMBL" id="AUD04767.1"/>
    </source>
</evidence>
<dbReference type="OrthoDB" id="1321649at2"/>
<dbReference type="InterPro" id="IPR052548">
    <property type="entry name" value="Type_VII_TA_antitoxin"/>
</dbReference>
<dbReference type="SUPFAM" id="SSF81301">
    <property type="entry name" value="Nucleotidyltransferase"/>
    <property type="match status" value="1"/>
</dbReference>
<dbReference type="KEGG" id="spir:CWM47_24755"/>
<dbReference type="Proteomes" id="UP000232883">
    <property type="component" value="Chromosome"/>
</dbReference>
<dbReference type="RefSeq" id="WP_100990915.1">
    <property type="nucleotide sequence ID" value="NZ_CP025096.1"/>
</dbReference>
<dbReference type="PANTHER" id="PTHR33933:SF1">
    <property type="entry name" value="PROTEIN ADENYLYLTRANSFERASE MNTA-RELATED"/>
    <property type="match status" value="1"/>
</dbReference>
<accession>A0A2K8Z4E2</accession>
<dbReference type="InterPro" id="IPR002934">
    <property type="entry name" value="Polymerase_NTP_transf_dom"/>
</dbReference>
<evidence type="ECO:0000313" key="3">
    <source>
        <dbReference type="Proteomes" id="UP000232883"/>
    </source>
</evidence>
<reference evidence="2 3" key="1">
    <citation type="submission" date="2017-11" db="EMBL/GenBank/DDBJ databases">
        <title>Taxonomic description and genome sequences of Spirosoma HA7 sp. nov., isolated from pollen microhabitat of Corylus avellana.</title>
        <authorList>
            <person name="Ambika Manirajan B."/>
            <person name="Suarez C."/>
            <person name="Ratering S."/>
            <person name="Geissler-Plaum R."/>
            <person name="Cardinale M."/>
            <person name="Sylvia S."/>
        </authorList>
    </citation>
    <scope>NUCLEOTIDE SEQUENCE [LARGE SCALE GENOMIC DNA]</scope>
    <source>
        <strain evidence="2 3">HA7</strain>
    </source>
</reference>
<dbReference type="EMBL" id="CP025096">
    <property type="protein sequence ID" value="AUD04767.1"/>
    <property type="molecule type" value="Genomic_DNA"/>
</dbReference>